<proteinExistence type="predicted"/>
<organism evidence="1">
    <name type="scientific">Rodentolepis nana</name>
    <name type="common">Dwarf tapeworm</name>
    <name type="synonym">Hymenolepis nana</name>
    <dbReference type="NCBI Taxonomy" id="102285"/>
    <lineage>
        <taxon>Eukaryota</taxon>
        <taxon>Metazoa</taxon>
        <taxon>Spiralia</taxon>
        <taxon>Lophotrochozoa</taxon>
        <taxon>Platyhelminthes</taxon>
        <taxon>Cestoda</taxon>
        <taxon>Eucestoda</taxon>
        <taxon>Cyclophyllidea</taxon>
        <taxon>Hymenolepididae</taxon>
        <taxon>Rodentolepis</taxon>
    </lineage>
</organism>
<evidence type="ECO:0000313" key="1">
    <source>
        <dbReference type="WBParaSite" id="HNAJ_0001328701-mRNA-1"/>
    </source>
</evidence>
<dbReference type="STRING" id="102285.A0A0R3TZI8"/>
<dbReference type="AlphaFoldDB" id="A0A0R3TZI8"/>
<sequence>LTLIPDFISAPTFIIQSLFDEAQLQMSRALLLTGGSYSKLAFIQNLGRAIAKSLDTVHGVFAPACTDHEILTTK</sequence>
<reference evidence="1" key="1">
    <citation type="submission" date="2017-02" db="UniProtKB">
        <authorList>
            <consortium name="WormBaseParasite"/>
        </authorList>
    </citation>
    <scope>IDENTIFICATION</scope>
</reference>
<protein>
    <submittedName>
        <fullName evidence="1">SIS domain-containing protein</fullName>
    </submittedName>
</protein>
<accession>A0A0R3TZI8</accession>
<dbReference type="WBParaSite" id="HNAJ_0001328701-mRNA-1">
    <property type="protein sequence ID" value="HNAJ_0001328701-mRNA-1"/>
    <property type="gene ID" value="HNAJ_0001328701"/>
</dbReference>
<name>A0A0R3TZI8_RODNA</name>